<reference evidence="1" key="1">
    <citation type="journal article" date="2018" name="Aquaculture">
        <title>Complete genome sequence of a white spot syndrome virus associated with a disease incursion in Australia.</title>
        <authorList>
            <person name="Oakey J."/>
            <person name="Smith C.S."/>
        </authorList>
    </citation>
    <scope>NUCLEOTIDE SEQUENCE [LARGE SCALE GENOMIC DNA]</scope>
    <source>
        <strain evidence="1">WSSV-AU</strain>
    </source>
</reference>
<name>A0A2D3I505_9VIRU</name>
<dbReference type="EMBL" id="MF768985">
    <property type="protein sequence ID" value="ATU83480.1"/>
    <property type="molecule type" value="Genomic_DNA"/>
</dbReference>
<organism evidence="1">
    <name type="scientific">White spot syndrome virus</name>
    <dbReference type="NCBI Taxonomy" id="342409"/>
    <lineage>
        <taxon>Viruses</taxon>
        <taxon>Viruses incertae sedis</taxon>
        <taxon>Naldaviricetes</taxon>
        <taxon>Nimaviridae</taxon>
        <taxon>Whispovirus</taxon>
    </lineage>
</organism>
<accession>A0A2D3I505</accession>
<protein>
    <submittedName>
        <fullName evidence="1">ORF892</fullName>
    </submittedName>
</protein>
<proteinExistence type="predicted"/>
<evidence type="ECO:0000313" key="1">
    <source>
        <dbReference type="EMBL" id="ATU83480.1"/>
    </source>
</evidence>
<sequence length="190" mass="20370">MTASKNTTHLLYVSNSKNQSINDSLVNLLLFAIPLTSAASLISHGSSKMKSKSSSFDLMHPHSTIKSHNSLSVKRRANSVLFSRHVGKSTATGSSLPTKDNFFIIFRRCASLSSILPPFPPPSSFSSPSSSPSPLFSIPLLSIHGPNFLNLSENNSHSFVTCILFVCKIDTTISTYTLSGSSHGSGPKTL</sequence>
<dbReference type="Proteomes" id="UP000267516">
    <property type="component" value="Segment"/>
</dbReference>